<dbReference type="EMBL" id="FQWQ01000001">
    <property type="protein sequence ID" value="SHG70986.1"/>
    <property type="molecule type" value="Genomic_DNA"/>
</dbReference>
<dbReference type="AlphaFoldDB" id="A0A1M5M164"/>
<dbReference type="RefSeq" id="WP_143164804.1">
    <property type="nucleotide sequence ID" value="NZ_FQWQ01000001.1"/>
</dbReference>
<reference evidence="1 2" key="1">
    <citation type="submission" date="2016-11" db="EMBL/GenBank/DDBJ databases">
        <authorList>
            <person name="Jaros S."/>
            <person name="Januszkiewicz K."/>
            <person name="Wedrychowicz H."/>
        </authorList>
    </citation>
    <scope>NUCLEOTIDE SEQUENCE [LARGE SCALE GENOMIC DNA]</scope>
    <source>
        <strain evidence="1 2">DSM 24574</strain>
    </source>
</reference>
<dbReference type="STRING" id="947013.SAMN04488109_1506"/>
<accession>A0A1M5M164</accession>
<protein>
    <submittedName>
        <fullName evidence="1">Uncharacterized protein</fullName>
    </submittedName>
</protein>
<proteinExistence type="predicted"/>
<sequence>MRTLPLIIGVFLAWNSVGQPMQDKHRPQFYDSTLNGLRLRDRASIERIMGITDNIVDHETEQTEIVNESGNQLLTMIFHPGDVINEFSEFKIEYNKERKLPKFRIYEKEFITGKGIRLGITKEQLLKTLGEPKEKKQDAWLYYYKQKNGLLYFGNYYFKDEMLDGFWFGEEYP</sequence>
<evidence type="ECO:0000313" key="2">
    <source>
        <dbReference type="Proteomes" id="UP000184212"/>
    </source>
</evidence>
<dbReference type="Proteomes" id="UP000184212">
    <property type="component" value="Unassembled WGS sequence"/>
</dbReference>
<gene>
    <name evidence="1" type="ORF">SAMN04488109_1506</name>
</gene>
<keyword evidence="2" id="KW-1185">Reference proteome</keyword>
<name>A0A1M5M164_9BACT</name>
<evidence type="ECO:0000313" key="1">
    <source>
        <dbReference type="EMBL" id="SHG70986.1"/>
    </source>
</evidence>
<dbReference type="OrthoDB" id="979364at2"/>
<organism evidence="1 2">
    <name type="scientific">Chryseolinea serpens</name>
    <dbReference type="NCBI Taxonomy" id="947013"/>
    <lineage>
        <taxon>Bacteria</taxon>
        <taxon>Pseudomonadati</taxon>
        <taxon>Bacteroidota</taxon>
        <taxon>Cytophagia</taxon>
        <taxon>Cytophagales</taxon>
        <taxon>Fulvivirgaceae</taxon>
        <taxon>Chryseolinea</taxon>
    </lineage>
</organism>